<protein>
    <recommendedName>
        <fullName evidence="3">GNAT family N-acetyltransferase</fullName>
    </recommendedName>
</protein>
<dbReference type="SUPFAM" id="SSF55729">
    <property type="entry name" value="Acyl-CoA N-acyltransferases (Nat)"/>
    <property type="match status" value="1"/>
</dbReference>
<dbReference type="Proteomes" id="UP000203589">
    <property type="component" value="Chromosome"/>
</dbReference>
<keyword evidence="2" id="KW-1185">Reference proteome</keyword>
<name>A0A222E8J1_9RHOB</name>
<dbReference type="RefSeq" id="WP_094036087.1">
    <property type="nucleotide sequence ID" value="NZ_CP022540.1"/>
</dbReference>
<sequence>MRLRSHPDFDTEPLPRSASLRGFALTPLTPAEVDEDFAAVTCAAHVLTNIFGSWPDGLTLTENLYDLAWHDREFAAARSFSWIVRDKDGVYIGCAYLFPEMGQRGAANGFIWIIDLEDRLALLDQLQAELTDWFDASLPHPVKVTWHRPSV</sequence>
<dbReference type="InterPro" id="IPR016181">
    <property type="entry name" value="Acyl_CoA_acyltransferase"/>
</dbReference>
<dbReference type="AlphaFoldDB" id="A0A222E8J1"/>
<proteinExistence type="predicted"/>
<evidence type="ECO:0000313" key="2">
    <source>
        <dbReference type="Proteomes" id="UP000203589"/>
    </source>
</evidence>
<organism evidence="1 2">
    <name type="scientific">Antarctobacter heliothermus</name>
    <dbReference type="NCBI Taxonomy" id="74033"/>
    <lineage>
        <taxon>Bacteria</taxon>
        <taxon>Pseudomonadati</taxon>
        <taxon>Pseudomonadota</taxon>
        <taxon>Alphaproteobacteria</taxon>
        <taxon>Rhodobacterales</taxon>
        <taxon>Roseobacteraceae</taxon>
        <taxon>Antarctobacter</taxon>
    </lineage>
</organism>
<dbReference type="KEGG" id="aht:ANTHELSMS3_03659"/>
<evidence type="ECO:0000313" key="1">
    <source>
        <dbReference type="EMBL" id="ASP22281.1"/>
    </source>
</evidence>
<evidence type="ECO:0008006" key="3">
    <source>
        <dbReference type="Google" id="ProtNLM"/>
    </source>
</evidence>
<gene>
    <name evidence="1" type="ORF">ANTHELSMS3_03659</name>
</gene>
<accession>A0A222E8J1</accession>
<reference evidence="1 2" key="1">
    <citation type="submission" date="2017-07" db="EMBL/GenBank/DDBJ databases">
        <title>Genome Sequence of Antarctobacter heliothermus Strain SMS3 Isolated from a culture of the Diatom Skeletonema marinoi.</title>
        <authorList>
            <person name="Topel M."/>
            <person name="Pinder M.I.M."/>
            <person name="Johansson O.N."/>
            <person name="Kourtchenko O."/>
            <person name="Godhe A."/>
            <person name="Clarke A.K."/>
        </authorList>
    </citation>
    <scope>NUCLEOTIDE SEQUENCE [LARGE SCALE GENOMIC DNA]</scope>
    <source>
        <strain evidence="1 2">SMS3</strain>
    </source>
</reference>
<dbReference type="OrthoDB" id="1424091at2"/>
<dbReference type="EMBL" id="CP022540">
    <property type="protein sequence ID" value="ASP22281.1"/>
    <property type="molecule type" value="Genomic_DNA"/>
</dbReference>